<name>A0AA88YNX7_PINIB</name>
<evidence type="ECO:0000259" key="13">
    <source>
        <dbReference type="Pfam" id="PF13086"/>
    </source>
</evidence>
<dbReference type="CDD" id="cd18808">
    <property type="entry name" value="SF1_C_Upf1"/>
    <property type="match status" value="1"/>
</dbReference>
<dbReference type="InterPro" id="IPR049080">
    <property type="entry name" value="MOV-10-like_beta-barrel"/>
</dbReference>
<keyword evidence="19" id="KW-1185">Reference proteome</keyword>
<feature type="domain" description="DNA2/NAM7 helicase helicase" evidence="13">
    <location>
        <begin position="516"/>
        <end position="612"/>
    </location>
</feature>
<feature type="region of interest" description="Disordered" evidence="12">
    <location>
        <begin position="950"/>
        <end position="985"/>
    </location>
</feature>
<dbReference type="InterPro" id="IPR041679">
    <property type="entry name" value="DNA2/NAM7-like_C"/>
</dbReference>
<evidence type="ECO:0000259" key="15">
    <source>
        <dbReference type="Pfam" id="PF14444"/>
    </source>
</evidence>
<reference evidence="18" key="1">
    <citation type="submission" date="2019-08" db="EMBL/GenBank/DDBJ databases">
        <title>The improved chromosome-level genome for the pearl oyster Pinctada fucata martensii using PacBio sequencing and Hi-C.</title>
        <authorList>
            <person name="Zheng Z."/>
        </authorList>
    </citation>
    <scope>NUCLEOTIDE SEQUENCE</scope>
    <source>
        <strain evidence="18">ZZ-2019</strain>
        <tissue evidence="18">Adductor muscle</tissue>
    </source>
</reference>
<evidence type="ECO:0000256" key="7">
    <source>
        <dbReference type="ARBA" id="ARBA00022806"/>
    </source>
</evidence>
<feature type="compositionally biased region" description="Basic and acidic residues" evidence="12">
    <location>
        <begin position="969"/>
        <end position="985"/>
    </location>
</feature>
<dbReference type="GO" id="GO:0003724">
    <property type="term" value="F:RNA helicase activity"/>
    <property type="evidence" value="ECO:0007669"/>
    <property type="project" value="UniProtKB-EC"/>
</dbReference>
<comment type="subcellular location">
    <subcellularLocation>
        <location evidence="1">Cytoplasm</location>
        <location evidence="1">Cytoplasmic ribonucleoprotein granule</location>
    </subcellularLocation>
</comment>
<dbReference type="InterPro" id="IPR027417">
    <property type="entry name" value="P-loop_NTPase"/>
</dbReference>
<keyword evidence="6" id="KW-0378">Hydrolase</keyword>
<evidence type="ECO:0000256" key="10">
    <source>
        <dbReference type="ARBA" id="ARBA00023158"/>
    </source>
</evidence>
<dbReference type="InterPro" id="IPR041677">
    <property type="entry name" value="DNA2/NAM7_AAA_11"/>
</dbReference>
<dbReference type="GO" id="GO:0031047">
    <property type="term" value="P:regulatory ncRNA-mediated gene silencing"/>
    <property type="evidence" value="ECO:0007669"/>
    <property type="project" value="UniProtKB-KW"/>
</dbReference>
<dbReference type="InterPro" id="IPR049079">
    <property type="entry name" value="Mov-10_helical"/>
</dbReference>
<comment type="caution">
    <text evidence="18">The sequence shown here is derived from an EMBL/GenBank/DDBJ whole genome shotgun (WGS) entry which is preliminary data.</text>
</comment>
<gene>
    <name evidence="18" type="ORF">FSP39_012227</name>
</gene>
<dbReference type="EC" id="3.6.4.13" evidence="3"/>
<dbReference type="Pfam" id="PF13086">
    <property type="entry name" value="AAA_11"/>
    <property type="match status" value="2"/>
</dbReference>
<evidence type="ECO:0000256" key="3">
    <source>
        <dbReference type="ARBA" id="ARBA00012552"/>
    </source>
</evidence>
<evidence type="ECO:0000256" key="6">
    <source>
        <dbReference type="ARBA" id="ARBA00022801"/>
    </source>
</evidence>
<evidence type="ECO:0000256" key="2">
    <source>
        <dbReference type="ARBA" id="ARBA00005601"/>
    </source>
</evidence>
<dbReference type="InterPro" id="IPR047187">
    <property type="entry name" value="SF1_C_Upf1"/>
</dbReference>
<keyword evidence="8" id="KW-0067">ATP-binding</keyword>
<evidence type="ECO:0000256" key="5">
    <source>
        <dbReference type="ARBA" id="ARBA00022741"/>
    </source>
</evidence>
<dbReference type="Pfam" id="PF21635">
    <property type="entry name" value="Mov-10_helical"/>
    <property type="match status" value="1"/>
</dbReference>
<dbReference type="CDD" id="cd18078">
    <property type="entry name" value="DEXXQc_Mov10L1"/>
    <property type="match status" value="1"/>
</dbReference>
<keyword evidence="5" id="KW-0547">Nucleotide-binding</keyword>
<evidence type="ECO:0000256" key="11">
    <source>
        <dbReference type="ARBA" id="ARBA00047984"/>
    </source>
</evidence>
<evidence type="ECO:0000259" key="14">
    <source>
        <dbReference type="Pfam" id="PF13087"/>
    </source>
</evidence>
<keyword evidence="10" id="KW-0943">RNA-mediated gene silencing</keyword>
<evidence type="ECO:0000259" key="16">
    <source>
        <dbReference type="Pfam" id="PF21634"/>
    </source>
</evidence>
<dbReference type="PANTHER" id="PTHR45418">
    <property type="entry name" value="CANCER/TESTIS ANTIGEN 55"/>
    <property type="match status" value="1"/>
</dbReference>
<evidence type="ECO:0000313" key="18">
    <source>
        <dbReference type="EMBL" id="KAK3102564.1"/>
    </source>
</evidence>
<dbReference type="GO" id="GO:0036464">
    <property type="term" value="C:cytoplasmic ribonucleoprotein granule"/>
    <property type="evidence" value="ECO:0007669"/>
    <property type="project" value="UniProtKB-SubCell"/>
</dbReference>
<sequence>MFTALYKVLDFFWTTEEEEQEETLSNSVEEKSKSGHNNDHQKDQENSTAFNTESLNTKYIDGVVTHLFDTHGLIDNDVYFSFENVSYEKIPKIGDKVNASVKRKHVYSGWYAVQVTMETDQQWECQDEDELIKDSVVGIINYFEDGEGVINSAIRFKLDGLIDNYSPRVGDYVTTDVNNEKDCVWGSNIKPLRTLEKEATVTSVLKGHGYIEEDIFFAFDSCQEGYRPRRWDNVKVIAIESDQGKSTWRALSVWPAKSNQIPRLKVEPVSSKGQGFTRYRASNDRNTEDWIVPSERPRRKFGKKKSKLPLYPVPNDIRNFVVEGGDPVELFPFLEEELKAENYGNRFRVLLYLEEIQKELEMQEFDMERVCLRPFNEFLALNVPGVAEGRPPLIVGDKVRLTDPVHPGSLAYEGSVEDIIGADVLLRFIKVFHDNYTGKDYNVQFMLNRTPIRRSHHAIEIASNRKDNILFPRKLLPKNPLYVYQLTSSEQGDAFPLFNKQSDTLEQMDLQFINQNLNDRQKSAVCRIFQGCGRPLPYILFGPPGTGKTITLVEIILQVFSKLSHSRILVCAPSNSAADLITLRLHQSGMVKVSDMIRLYAASKSKEDVLEAIHPYFIYGSDLDLEIHYRIIVCTCTSAGTLNTVDIREGHFTHVFVDEAGYATEPECMVPLNFASKNEGQVVLSGDPMQLGPVIMSKWARHYGLCQSYLERLTQQPLYQRNEDTFADHGCYDPLLVTKLVDNFRSHEAILSLSSRLFYDNELQFMADKKLTHSLCGWNMLPRKDFPVIFHGVKGQDLREGDNPSWFNASEALQVVKYVQGLLKATEFNINSDDIGIITPYRKQVEKIRLLIKKFGMDEIRVGSVEEFQGQQRKVIIISTVRANERLIGHDKRLTLGFLSNPKRFNVAISRAQALLIVIGNPFVLSTDEYWRVLIQYCIEHGAYRGCEYVDDPDSEPDGNIGTSNGMSDNERDSKEESIKEKNID</sequence>
<dbReference type="Gene3D" id="3.40.50.300">
    <property type="entry name" value="P-loop containing nucleotide triphosphate hydrolases"/>
    <property type="match status" value="2"/>
</dbReference>
<dbReference type="GO" id="GO:0003723">
    <property type="term" value="F:RNA binding"/>
    <property type="evidence" value="ECO:0007669"/>
    <property type="project" value="UniProtKB-KW"/>
</dbReference>
<dbReference type="Proteomes" id="UP001186944">
    <property type="component" value="Unassembled WGS sequence"/>
</dbReference>
<feature type="compositionally biased region" description="Basic and acidic residues" evidence="12">
    <location>
        <begin position="28"/>
        <end position="45"/>
    </location>
</feature>
<evidence type="ECO:0000256" key="4">
    <source>
        <dbReference type="ARBA" id="ARBA00022490"/>
    </source>
</evidence>
<dbReference type="SUPFAM" id="SSF52540">
    <property type="entry name" value="P-loop containing nucleoside triphosphate hydrolases"/>
    <property type="match status" value="1"/>
</dbReference>
<dbReference type="InterPro" id="IPR025223">
    <property type="entry name" value="S1-like_RNA-bd_dom"/>
</dbReference>
<evidence type="ECO:0000259" key="17">
    <source>
        <dbReference type="Pfam" id="PF21635"/>
    </source>
</evidence>
<proteinExistence type="inferred from homology"/>
<feature type="domain" description="DNA2/NAM7 helicase helicase" evidence="13">
    <location>
        <begin position="630"/>
        <end position="698"/>
    </location>
</feature>
<keyword evidence="7" id="KW-0347">Helicase</keyword>
<feature type="domain" description="Helicase MOV-10-like beta-barrel" evidence="16">
    <location>
        <begin position="366"/>
        <end position="445"/>
    </location>
</feature>
<dbReference type="GO" id="GO:0005524">
    <property type="term" value="F:ATP binding"/>
    <property type="evidence" value="ECO:0007669"/>
    <property type="project" value="UniProtKB-KW"/>
</dbReference>
<feature type="region of interest" description="Disordered" evidence="12">
    <location>
        <begin position="20"/>
        <end position="46"/>
    </location>
</feature>
<evidence type="ECO:0000313" key="19">
    <source>
        <dbReference type="Proteomes" id="UP001186944"/>
    </source>
</evidence>
<feature type="domain" description="Helicase MOV-10 helical" evidence="17">
    <location>
        <begin position="334"/>
        <end position="360"/>
    </location>
</feature>
<organism evidence="18 19">
    <name type="scientific">Pinctada imbricata</name>
    <name type="common">Atlantic pearl-oyster</name>
    <name type="synonym">Pinctada martensii</name>
    <dbReference type="NCBI Taxonomy" id="66713"/>
    <lineage>
        <taxon>Eukaryota</taxon>
        <taxon>Metazoa</taxon>
        <taxon>Spiralia</taxon>
        <taxon>Lophotrochozoa</taxon>
        <taxon>Mollusca</taxon>
        <taxon>Bivalvia</taxon>
        <taxon>Autobranchia</taxon>
        <taxon>Pteriomorphia</taxon>
        <taxon>Pterioida</taxon>
        <taxon>Pterioidea</taxon>
        <taxon>Pteriidae</taxon>
        <taxon>Pinctada</taxon>
    </lineage>
</organism>
<accession>A0AA88YNX7</accession>
<dbReference type="EMBL" id="VSWD01000005">
    <property type="protein sequence ID" value="KAK3102564.1"/>
    <property type="molecule type" value="Genomic_DNA"/>
</dbReference>
<evidence type="ECO:0000256" key="8">
    <source>
        <dbReference type="ARBA" id="ARBA00022840"/>
    </source>
</evidence>
<protein>
    <recommendedName>
        <fullName evidence="3">RNA helicase</fullName>
        <ecNumber evidence="3">3.6.4.13</ecNumber>
    </recommendedName>
</protein>
<dbReference type="Pfam" id="PF14444">
    <property type="entry name" value="S1-like"/>
    <property type="match status" value="1"/>
</dbReference>
<dbReference type="AlphaFoldDB" id="A0AA88YNX7"/>
<comment type="catalytic activity">
    <reaction evidence="11">
        <text>ATP + H2O = ADP + phosphate + H(+)</text>
        <dbReference type="Rhea" id="RHEA:13065"/>
        <dbReference type="ChEBI" id="CHEBI:15377"/>
        <dbReference type="ChEBI" id="CHEBI:15378"/>
        <dbReference type="ChEBI" id="CHEBI:30616"/>
        <dbReference type="ChEBI" id="CHEBI:43474"/>
        <dbReference type="ChEBI" id="CHEBI:456216"/>
        <dbReference type="EC" id="3.6.4.13"/>
    </reaction>
</comment>
<dbReference type="Pfam" id="PF21634">
    <property type="entry name" value="MOV-10_beta-barrel"/>
    <property type="match status" value="1"/>
</dbReference>
<dbReference type="PANTHER" id="PTHR45418:SF1">
    <property type="entry name" value="CANCER_TESTIS ANTIGEN 55"/>
    <property type="match status" value="1"/>
</dbReference>
<keyword evidence="4" id="KW-0963">Cytoplasm</keyword>
<dbReference type="Pfam" id="PF13087">
    <property type="entry name" value="AAA_12"/>
    <property type="match status" value="1"/>
</dbReference>
<dbReference type="GO" id="GO:0016787">
    <property type="term" value="F:hydrolase activity"/>
    <property type="evidence" value="ECO:0007669"/>
    <property type="project" value="UniProtKB-KW"/>
</dbReference>
<evidence type="ECO:0000256" key="1">
    <source>
        <dbReference type="ARBA" id="ARBA00004331"/>
    </source>
</evidence>
<comment type="similarity">
    <text evidence="2">Belongs to the DNA2/NAM7 helicase family. SDE3 subfamily.</text>
</comment>
<keyword evidence="9" id="KW-0694">RNA-binding</keyword>
<dbReference type="FunFam" id="3.40.50.300:FF:000608">
    <property type="entry name" value="Mov10 RISC complex RNA helicase"/>
    <property type="match status" value="1"/>
</dbReference>
<feature type="domain" description="DNA2/NAM7 helicase-like C-terminal" evidence="14">
    <location>
        <begin position="736"/>
        <end position="921"/>
    </location>
</feature>
<evidence type="ECO:0000256" key="12">
    <source>
        <dbReference type="SAM" id="MobiDB-lite"/>
    </source>
</evidence>
<evidence type="ECO:0000256" key="9">
    <source>
        <dbReference type="ARBA" id="ARBA00022884"/>
    </source>
</evidence>
<feature type="domain" description="S1-like RNA binding" evidence="15">
    <location>
        <begin position="61"/>
        <end position="97"/>
    </location>
</feature>